<reference evidence="24" key="2">
    <citation type="submission" date="2025-09" db="UniProtKB">
        <authorList>
            <consortium name="Ensembl"/>
        </authorList>
    </citation>
    <scope>IDENTIFICATION</scope>
</reference>
<sequence length="1556" mass="177564">MSPIRGDQKLLQSHDSKSNLIFFVTVIEARQLVGLNMDPVVCVEIGDEKKYTSMKESTNCPYYNEYFVFDFHVPPDVMFDKILKVSVIHSKNLLRSGTLVGSFKLDVGTVYTQPEHQFFHKWATLCDPDDITAGCKGYVKCDIAVVAKGDTVKTQHKANETDEDDIEGNLLLPEDVPAERQWARFYVKIYRAEGLPKMNTSIMANVKKAFIGENKDLVDPYVQVQFAGQKGKTSIQKSSYEPIWNEQIVFTEQFPPLCRRMKVQIRDSDKVNDVAIGTHFIDLRKIANDGDKGFLPTLGPAWVNMYGSTRSYTLMDEYQDLNEGLGEGVSFRARLLINLAVEILDTSSPEVMSSTEVQVEGVPNISDFFLFGCFLEATMIDRKIGDKPINFEVTIGTIYDRLGGDGDDEESELIHGSSDEEVDDGGDMTSVSSTPPMKPVITDRNYFHLPYFERKPCIYIKSWWQDQRRRLYNANIMDRIENMGQQAKNMRSQVKKSNVKDKIKLAQNFLHKLRFLTDEPQHSVPDIYIWMISNNKRIAYARVPSKDILFSPVEEETGKDCGKVQTIFFKLPGKKSFGPAGWTVQAKTELYLWLGLNRQRKDYLSGLPNGFEENKAVKGPGIQSSPPISLMYTMKQIFQLRVHIYQARSLFAADSTGLSDPFARVFFSTHSQLIISSQVLNETLCPTWDQLLVFDNVELYGEAGELRDDPPIIVIEIYDQDTVGKADFMGRTFAKPITKMSDEHYGPPRFPPQLEYYQIYRGNGTAGEMLAAFELLQIGPAGKADLPPIDGPSDFDRGPILPVPIGIRPVLSKYRIEVLFWGLRDLKRVNLAQVDRPRVDIECAGKGIQSALIQNYKKNPNFSTLVKWFEVDLPENELLHPPLNIRVVDCRAFGRYTLVGSNAVTSLRKFIYRPSDKSVSNWSAMGVYAEIKAVKYVSLVDKKGGKGKKKRKKGEEVEEEELDESMLDWWSKYFASIETLKDIFNRELEYQFDSFEDWLHTFNLYRGKCSDDANVEQNAADEDRLIGKFKGSLCIYKVPVFDEMSREMGFDSNMGMFQNIPHNDTINIIVRVYVVKATELHPADINGKADPYIAIKLGKTEIKDKENYISKQLNPVFGKSFDIEATLPMDSTLTVSIYDWDLVGTDDLIGETKIDLENRYYSKHRPTCGLSGSYATHGYNVWRDPLKPTQILAKLCKDGKMDPPQYGPGGRVKVANRTDEHLALAVLNRWEDIPRIGCKLVPEHVETRSLLNPDKPGMEQGRIELWVDMFPKDMPAPGPAIDISPRKPKKFELRVIVWNTDEVVLEDDDIFTGEKSSDIFVRGWLKGQQEDKQDTDVHYRSLTGEGNFNWRFIYPFDYLQAEEKIVISKKESMFSWDETEYKIPARLNLQVWDADHFSADDFLGAIELDLNRFPRGAKTAKQCSIDMVINEQDMPMVNLFKQKRIKGWWPFVARDENDELEITGKVEAELQLLTGEEAEKSPVGEGRNEPEPLEKPNRPDITFLWFLSPLKAVRHLICNQYKWLVIKIVFVLMLLAILALFLYNMPGYMAKKLLGV</sequence>
<keyword evidence="10" id="KW-0735">Signal-anchor</keyword>
<dbReference type="GO" id="GO:0016323">
    <property type="term" value="C:basolateral plasma membrane"/>
    <property type="evidence" value="ECO:0007669"/>
    <property type="project" value="UniProtKB-SubCell"/>
</dbReference>
<dbReference type="PANTHER" id="PTHR12546">
    <property type="entry name" value="FER-1-LIKE"/>
    <property type="match status" value="1"/>
</dbReference>
<dbReference type="GO" id="GO:0005509">
    <property type="term" value="F:calcium ion binding"/>
    <property type="evidence" value="ECO:0007669"/>
    <property type="project" value="TreeGrafter"/>
</dbReference>
<dbReference type="Pfam" id="PF08151">
    <property type="entry name" value="FerI"/>
    <property type="match status" value="1"/>
</dbReference>
<keyword evidence="5" id="KW-0812">Transmembrane</keyword>
<evidence type="ECO:0000256" key="13">
    <source>
        <dbReference type="ARBA" id="ARBA00023034"/>
    </source>
</evidence>
<comment type="similarity">
    <text evidence="3">Belongs to the ferlin family.</text>
</comment>
<feature type="domain" description="C2" evidence="23">
    <location>
        <begin position="622"/>
        <end position="750"/>
    </location>
</feature>
<dbReference type="CDD" id="cd04037">
    <property type="entry name" value="C2E_Ferlin"/>
    <property type="match status" value="1"/>
</dbReference>
<dbReference type="CDD" id="cd08374">
    <property type="entry name" value="C2F_Ferlin"/>
    <property type="match status" value="1"/>
</dbReference>
<keyword evidence="4" id="KW-1003">Cell membrane</keyword>
<keyword evidence="9" id="KW-0106">Calcium</keyword>
<dbReference type="InterPro" id="IPR012561">
    <property type="entry name" value="Ferlin_B-domain"/>
</dbReference>
<feature type="domain" description="C2" evidence="23">
    <location>
        <begin position="1051"/>
        <end position="1169"/>
    </location>
</feature>
<evidence type="ECO:0000256" key="8">
    <source>
        <dbReference type="ARBA" id="ARBA00022824"/>
    </source>
</evidence>
<keyword evidence="15" id="KW-0472">Membrane</keyword>
<dbReference type="SMART" id="SM01201">
    <property type="entry name" value="FerB"/>
    <property type="match status" value="1"/>
</dbReference>
<evidence type="ECO:0000256" key="11">
    <source>
        <dbReference type="ARBA" id="ARBA00022989"/>
    </source>
</evidence>
<reference evidence="24" key="1">
    <citation type="submission" date="2025-08" db="UniProtKB">
        <authorList>
            <consortium name="Ensembl"/>
        </authorList>
    </citation>
    <scope>IDENTIFICATION</scope>
</reference>
<feature type="domain" description="C2" evidence="23">
    <location>
        <begin position="166"/>
        <end position="297"/>
    </location>
</feature>
<keyword evidence="16" id="KW-0966">Cell projection</keyword>
<evidence type="ECO:0000256" key="19">
    <source>
        <dbReference type="ARBA" id="ARBA00060375"/>
    </source>
</evidence>
<dbReference type="GO" id="GO:0007009">
    <property type="term" value="P:plasma membrane organization"/>
    <property type="evidence" value="ECO:0007669"/>
    <property type="project" value="TreeGrafter"/>
</dbReference>
<dbReference type="Gene3D" id="2.60.40.150">
    <property type="entry name" value="C2 domain"/>
    <property type="match status" value="5"/>
</dbReference>
<dbReference type="PROSITE" id="PS50004">
    <property type="entry name" value="C2"/>
    <property type="match status" value="6"/>
</dbReference>
<dbReference type="CDD" id="cd04017">
    <property type="entry name" value="C2D_Ferlin"/>
    <property type="match status" value="1"/>
</dbReference>
<dbReference type="InterPro" id="IPR037724">
    <property type="entry name" value="C2E_Ferlin"/>
</dbReference>
<dbReference type="InterPro" id="IPR037720">
    <property type="entry name" value="C2B_Ferlin"/>
</dbReference>
<feature type="domain" description="C2" evidence="23">
    <location>
        <begin position="3"/>
        <end position="123"/>
    </location>
</feature>
<dbReference type="InterPro" id="IPR037721">
    <property type="entry name" value="Ferlin"/>
</dbReference>
<keyword evidence="17" id="KW-0968">Cytoplasmic vesicle</keyword>
<evidence type="ECO:0000256" key="5">
    <source>
        <dbReference type="ARBA" id="ARBA00022692"/>
    </source>
</evidence>
<dbReference type="FunFam" id="2.60.40.150:FF:000081">
    <property type="entry name" value="otoferlin isoform X1"/>
    <property type="match status" value="1"/>
</dbReference>
<dbReference type="InterPro" id="IPR037722">
    <property type="entry name" value="C2C_Ferlin"/>
</dbReference>
<dbReference type="FunFam" id="2.60.40.150:FF:000009">
    <property type="entry name" value="dysferlin isoform X2"/>
    <property type="match status" value="1"/>
</dbReference>
<evidence type="ECO:0000256" key="20">
    <source>
        <dbReference type="ARBA" id="ARBA00060434"/>
    </source>
</evidence>
<evidence type="ECO:0000256" key="3">
    <source>
        <dbReference type="ARBA" id="ARBA00007561"/>
    </source>
</evidence>
<evidence type="ECO:0000256" key="16">
    <source>
        <dbReference type="ARBA" id="ARBA00023273"/>
    </source>
</evidence>
<dbReference type="SMART" id="SM00239">
    <property type="entry name" value="C2"/>
    <property type="match status" value="5"/>
</dbReference>
<dbReference type="GO" id="GO:0048787">
    <property type="term" value="C:presynaptic active zone membrane"/>
    <property type="evidence" value="ECO:0007669"/>
    <property type="project" value="TreeGrafter"/>
</dbReference>
<evidence type="ECO:0000256" key="21">
    <source>
        <dbReference type="ARBA" id="ARBA00067393"/>
    </source>
</evidence>
<evidence type="ECO:0000256" key="1">
    <source>
        <dbReference type="ARBA" id="ARBA00004323"/>
    </source>
</evidence>
<dbReference type="PRINTS" id="PR00360">
    <property type="entry name" value="C2DOMAIN"/>
</dbReference>
<keyword evidence="13" id="KW-0333">Golgi apparatus</keyword>
<dbReference type="InterPro" id="IPR035892">
    <property type="entry name" value="C2_domain_sf"/>
</dbReference>
<proteinExistence type="inferred from homology"/>
<evidence type="ECO:0000256" key="10">
    <source>
        <dbReference type="ARBA" id="ARBA00022968"/>
    </source>
</evidence>
<dbReference type="CDD" id="cd04011">
    <property type="entry name" value="C2B_Ferlin"/>
    <property type="match status" value="1"/>
</dbReference>
<keyword evidence="14" id="KW-0175">Coiled coil</keyword>
<accession>A0A8C1KIJ5</accession>
<evidence type="ECO:0000259" key="23">
    <source>
        <dbReference type="PROSITE" id="PS50004"/>
    </source>
</evidence>
<evidence type="ECO:0000256" key="14">
    <source>
        <dbReference type="ARBA" id="ARBA00023054"/>
    </source>
</evidence>
<evidence type="ECO:0000313" key="24">
    <source>
        <dbReference type="Ensembl" id="ENSCCRP00010047498.1"/>
    </source>
</evidence>
<evidence type="ECO:0000256" key="7">
    <source>
        <dbReference type="ARBA" id="ARBA00022737"/>
    </source>
</evidence>
<keyword evidence="8" id="KW-0256">Endoplasmic reticulum</keyword>
<dbReference type="GO" id="GO:0005789">
    <property type="term" value="C:endoplasmic reticulum membrane"/>
    <property type="evidence" value="ECO:0007669"/>
    <property type="project" value="UniProtKB-SubCell"/>
</dbReference>
<feature type="domain" description="C2" evidence="23">
    <location>
        <begin position="1273"/>
        <end position="1424"/>
    </location>
</feature>
<evidence type="ECO:0000256" key="2">
    <source>
        <dbReference type="ARBA" id="ARBA00004648"/>
    </source>
</evidence>
<dbReference type="Pfam" id="PF16165">
    <property type="entry name" value="Ferlin_C"/>
    <property type="match status" value="1"/>
</dbReference>
<dbReference type="GO" id="GO:0035612">
    <property type="term" value="F:AP-2 adaptor complex binding"/>
    <property type="evidence" value="ECO:0007669"/>
    <property type="project" value="TreeGrafter"/>
</dbReference>
<keyword evidence="12" id="KW-0770">Synapse</keyword>
<dbReference type="GO" id="GO:0016082">
    <property type="term" value="P:synaptic vesicle priming"/>
    <property type="evidence" value="ECO:0007669"/>
    <property type="project" value="TreeGrafter"/>
</dbReference>
<evidence type="ECO:0000256" key="17">
    <source>
        <dbReference type="ARBA" id="ARBA00023329"/>
    </source>
</evidence>
<dbReference type="SUPFAM" id="SSF49562">
    <property type="entry name" value="C2 domain (Calcium/lipid-binding domain, CaLB)"/>
    <property type="match status" value="6"/>
</dbReference>
<dbReference type="Ensembl" id="ENSCCRT00010052051.1">
    <property type="protein sequence ID" value="ENSCCRP00010047498.1"/>
    <property type="gene ID" value="ENSCCRG00010019924.1"/>
</dbReference>
<dbReference type="Pfam" id="PF08150">
    <property type="entry name" value="FerB"/>
    <property type="match status" value="1"/>
</dbReference>
<evidence type="ECO:0000256" key="15">
    <source>
        <dbReference type="ARBA" id="ARBA00023136"/>
    </source>
</evidence>
<keyword evidence="6" id="KW-0479">Metal-binding</keyword>
<evidence type="ECO:0000256" key="22">
    <source>
        <dbReference type="ARBA" id="ARBA00079078"/>
    </source>
</evidence>
<keyword evidence="11" id="KW-1133">Transmembrane helix</keyword>
<dbReference type="SMART" id="SM01202">
    <property type="entry name" value="FerI"/>
    <property type="match status" value="1"/>
</dbReference>
<accession>A0A8C1EYF1</accession>
<keyword evidence="25" id="KW-1185">Reference proteome</keyword>
<dbReference type="FunFam" id="2.60.40.150:FF:000034">
    <property type="entry name" value="otoferlin isoform X2"/>
    <property type="match status" value="1"/>
</dbReference>
<organism evidence="24 25">
    <name type="scientific">Cyprinus carpio</name>
    <name type="common">Common carp</name>
    <dbReference type="NCBI Taxonomy" id="7962"/>
    <lineage>
        <taxon>Eukaryota</taxon>
        <taxon>Metazoa</taxon>
        <taxon>Chordata</taxon>
        <taxon>Craniata</taxon>
        <taxon>Vertebrata</taxon>
        <taxon>Euteleostomi</taxon>
        <taxon>Actinopterygii</taxon>
        <taxon>Neopterygii</taxon>
        <taxon>Teleostei</taxon>
        <taxon>Ostariophysi</taxon>
        <taxon>Cypriniformes</taxon>
        <taxon>Cyprinidae</taxon>
        <taxon>Cyprininae</taxon>
        <taxon>Cyprinus</taxon>
    </lineage>
</organism>
<dbReference type="GO" id="GO:0000139">
    <property type="term" value="C:Golgi membrane"/>
    <property type="evidence" value="ECO:0007669"/>
    <property type="project" value="UniProtKB-SubCell"/>
</dbReference>
<dbReference type="FunFam" id="2.60.40.150:FF:000089">
    <property type="entry name" value="otoferlin isoform X1"/>
    <property type="match status" value="1"/>
</dbReference>
<dbReference type="InterPro" id="IPR000008">
    <property type="entry name" value="C2_dom"/>
</dbReference>
<comment type="subcellular location">
    <subcellularLocation>
        <location evidence="18">Basolateral cell membrane</location>
        <topology evidence="18">Single-pass type II membrane protein</topology>
    </subcellularLocation>
    <subcellularLocation>
        <location evidence="19">Cytoplasmic vesicle</location>
        <location evidence="19">Secretory vesicle</location>
        <location evidence="19">Synaptic vesicle membrane</location>
        <topology evidence="19">Single-pass type II membrane protein</topology>
    </subcellularLocation>
    <subcellularLocation>
        <location evidence="2">Endoplasmic reticulum membrane</location>
        <topology evidence="2">Single-pass type II membrane protein</topology>
    </subcellularLocation>
    <subcellularLocation>
        <location evidence="1">Golgi apparatus membrane</location>
        <topology evidence="1">Single-pass type II membrane protein</topology>
    </subcellularLocation>
    <subcellularLocation>
        <location evidence="20">Presynaptic cell membrane</location>
        <topology evidence="20">Single-pass type II membrane protein</topology>
    </subcellularLocation>
</comment>
<dbReference type="PANTHER" id="PTHR12546:SF57">
    <property type="entry name" value="OTOFERLIN B"/>
    <property type="match status" value="1"/>
</dbReference>
<dbReference type="InterPro" id="IPR037723">
    <property type="entry name" value="C2D_Ferlin"/>
</dbReference>
<protein>
    <recommendedName>
        <fullName evidence="21">Otoferlin</fullName>
    </recommendedName>
    <alternativeName>
        <fullName evidence="22">Fer-1-like protein 2</fullName>
    </alternativeName>
</protein>
<name>A0A8C1KIJ5_CYPCA</name>
<dbReference type="InterPro" id="IPR012968">
    <property type="entry name" value="FerIin_dom"/>
</dbReference>
<evidence type="ECO:0000256" key="12">
    <source>
        <dbReference type="ARBA" id="ARBA00023018"/>
    </source>
</evidence>
<dbReference type="Pfam" id="PF22901">
    <property type="entry name" value="dsrm_Ferlin"/>
    <property type="match status" value="1"/>
</dbReference>
<dbReference type="Pfam" id="PF00168">
    <property type="entry name" value="C2"/>
    <property type="match status" value="5"/>
</dbReference>
<evidence type="ECO:0000313" key="25">
    <source>
        <dbReference type="Proteomes" id="UP000694427"/>
    </source>
</evidence>
<dbReference type="InterPro" id="IPR055072">
    <property type="entry name" value="Ferlin_DSRM"/>
</dbReference>
<dbReference type="CDD" id="cd04018">
    <property type="entry name" value="C2C_Ferlin"/>
    <property type="match status" value="1"/>
</dbReference>
<feature type="domain" description="C2" evidence="23">
    <location>
        <begin position="797"/>
        <end position="923"/>
    </location>
</feature>
<evidence type="ECO:0000256" key="6">
    <source>
        <dbReference type="ARBA" id="ARBA00022723"/>
    </source>
</evidence>
<dbReference type="InterPro" id="IPR032362">
    <property type="entry name" value="Ferlin_C"/>
</dbReference>
<keyword evidence="7" id="KW-0677">Repeat</keyword>
<dbReference type="FunFam" id="2.60.40.150:FF:000054">
    <property type="entry name" value="otoferlin isoform X2"/>
    <property type="match status" value="1"/>
</dbReference>
<evidence type="ECO:0000256" key="18">
    <source>
        <dbReference type="ARBA" id="ARBA00037810"/>
    </source>
</evidence>
<dbReference type="GO" id="GO:0030672">
    <property type="term" value="C:synaptic vesicle membrane"/>
    <property type="evidence" value="ECO:0007669"/>
    <property type="project" value="UniProtKB-SubCell"/>
</dbReference>
<dbReference type="Proteomes" id="UP000694427">
    <property type="component" value="Unplaced"/>
</dbReference>
<evidence type="ECO:0000256" key="4">
    <source>
        <dbReference type="ARBA" id="ARBA00022475"/>
    </source>
</evidence>
<evidence type="ECO:0000256" key="9">
    <source>
        <dbReference type="ARBA" id="ARBA00022837"/>
    </source>
</evidence>
<dbReference type="InterPro" id="IPR037725">
    <property type="entry name" value="C2F_Ferlin"/>
</dbReference>